<feature type="domain" description="NADH:flavin oxidoreductase/NADH oxidase N-terminal" evidence="1">
    <location>
        <begin position="8"/>
        <end position="334"/>
    </location>
</feature>
<reference evidence="2" key="2">
    <citation type="submission" date="2023-06" db="EMBL/GenBank/DDBJ databases">
        <authorList>
            <person name="Kobayashi Y."/>
            <person name="Kayamori A."/>
            <person name="Aoki K."/>
            <person name="Shiwa Y."/>
            <person name="Fujita N."/>
            <person name="Sugita T."/>
            <person name="Iwasaki W."/>
            <person name="Tanaka N."/>
            <person name="Takashima M."/>
        </authorList>
    </citation>
    <scope>NUCLEOTIDE SEQUENCE</scope>
    <source>
        <strain evidence="2">HIS016</strain>
    </source>
</reference>
<keyword evidence="3" id="KW-1185">Reference proteome</keyword>
<dbReference type="InterPro" id="IPR001155">
    <property type="entry name" value="OxRdtase_FMN_N"/>
</dbReference>
<accession>A0AAD3YCE3</accession>
<dbReference type="InterPro" id="IPR045247">
    <property type="entry name" value="Oye-like"/>
</dbReference>
<dbReference type="GO" id="GO:0010181">
    <property type="term" value="F:FMN binding"/>
    <property type="evidence" value="ECO:0007669"/>
    <property type="project" value="InterPro"/>
</dbReference>
<evidence type="ECO:0000259" key="1">
    <source>
        <dbReference type="Pfam" id="PF00724"/>
    </source>
</evidence>
<dbReference type="PANTHER" id="PTHR22893:SF91">
    <property type="entry name" value="NADPH DEHYDROGENASE 2-RELATED"/>
    <property type="match status" value="1"/>
</dbReference>
<sequence length="365" mass="39993">MSAIQPTLTTPIQVGNLLLKNRLVLAPLTRLRNSEKGVPPPYSAEYYSQRANDGGLLISEATIVAEEAGGTAGTPGIYSREQIESWKKVTAAVHAKGGFIYSQLWALGRVADPKLVPTVFSSSTQTYEGNEVKGMTEAEIDRFVVHFAQAAKNAIEAGFDGVEIHGANGYLIDQFIQNVSNKRTDDYGGSVANRIRFPLRVLNAVCDAIGPERVGIRMSPYSKFQGMEEERPLETFVPYTEAIVKAQPKLAYVHCIEPRLSGDVTKLDEDKGDTILPMRKAVDANGQIKFIAAGGLTPDSGEKIIQEHGGLVALGRWYLANPDLLQRAVQNLGLNQYDRSTFYTEGEKGYTDYPTYEESGRSSPR</sequence>
<evidence type="ECO:0000313" key="2">
    <source>
        <dbReference type="EMBL" id="GMK57981.1"/>
    </source>
</evidence>
<dbReference type="CDD" id="cd02933">
    <property type="entry name" value="OYE_like_FMN"/>
    <property type="match status" value="1"/>
</dbReference>
<protein>
    <recommendedName>
        <fullName evidence="1">NADH:flavin oxidoreductase/NADH oxidase N-terminal domain-containing protein</fullName>
    </recommendedName>
</protein>
<dbReference type="PANTHER" id="PTHR22893">
    <property type="entry name" value="NADH OXIDOREDUCTASE-RELATED"/>
    <property type="match status" value="1"/>
</dbReference>
<gene>
    <name evidence="2" type="ORF">CspeluHIS016_0500130</name>
</gene>
<dbReference type="AlphaFoldDB" id="A0AAD3YCE3"/>
<evidence type="ECO:0000313" key="3">
    <source>
        <dbReference type="Proteomes" id="UP001222932"/>
    </source>
</evidence>
<dbReference type="GO" id="GO:0016491">
    <property type="term" value="F:oxidoreductase activity"/>
    <property type="evidence" value="ECO:0007669"/>
    <property type="project" value="InterPro"/>
</dbReference>
<dbReference type="EMBL" id="BTCM01000005">
    <property type="protein sequence ID" value="GMK57981.1"/>
    <property type="molecule type" value="Genomic_DNA"/>
</dbReference>
<comment type="caution">
    <text evidence="2">The sequence shown here is derived from an EMBL/GenBank/DDBJ whole genome shotgun (WGS) entry which is preliminary data.</text>
</comment>
<reference evidence="2" key="1">
    <citation type="journal article" date="2023" name="BMC Genomics">
        <title>Chromosome-level genome assemblies of Cutaneotrichosporon spp. (Trichosporonales, Basidiomycota) reveal imbalanced evolution between nucleotide sequences and chromosome synteny.</title>
        <authorList>
            <person name="Kobayashi Y."/>
            <person name="Kayamori A."/>
            <person name="Aoki K."/>
            <person name="Shiwa Y."/>
            <person name="Matsutani M."/>
            <person name="Fujita N."/>
            <person name="Sugita T."/>
            <person name="Iwasaki W."/>
            <person name="Tanaka N."/>
            <person name="Takashima M."/>
        </authorList>
    </citation>
    <scope>NUCLEOTIDE SEQUENCE</scope>
    <source>
        <strain evidence="2">HIS016</strain>
    </source>
</reference>
<dbReference type="Pfam" id="PF00724">
    <property type="entry name" value="Oxidored_FMN"/>
    <property type="match status" value="1"/>
</dbReference>
<name>A0AAD3YCE3_9TREE</name>
<organism evidence="2 3">
    <name type="scientific">Cutaneotrichosporon spelunceum</name>
    <dbReference type="NCBI Taxonomy" id="1672016"/>
    <lineage>
        <taxon>Eukaryota</taxon>
        <taxon>Fungi</taxon>
        <taxon>Dikarya</taxon>
        <taxon>Basidiomycota</taxon>
        <taxon>Agaricomycotina</taxon>
        <taxon>Tremellomycetes</taxon>
        <taxon>Trichosporonales</taxon>
        <taxon>Trichosporonaceae</taxon>
        <taxon>Cutaneotrichosporon</taxon>
    </lineage>
</organism>
<dbReference type="InterPro" id="IPR013785">
    <property type="entry name" value="Aldolase_TIM"/>
</dbReference>
<dbReference type="Proteomes" id="UP001222932">
    <property type="component" value="Unassembled WGS sequence"/>
</dbReference>
<dbReference type="SUPFAM" id="SSF51395">
    <property type="entry name" value="FMN-linked oxidoreductases"/>
    <property type="match status" value="1"/>
</dbReference>
<dbReference type="Gene3D" id="3.20.20.70">
    <property type="entry name" value="Aldolase class I"/>
    <property type="match status" value="1"/>
</dbReference>
<proteinExistence type="predicted"/>